<protein>
    <submittedName>
        <fullName evidence="3">Uncharacterized protein</fullName>
    </submittedName>
</protein>
<evidence type="ECO:0000256" key="2">
    <source>
        <dbReference type="SAM" id="MobiDB-lite"/>
    </source>
</evidence>
<evidence type="ECO:0000313" key="4">
    <source>
        <dbReference type="Proteomes" id="UP000077315"/>
    </source>
</evidence>
<feature type="compositionally biased region" description="Basic and acidic residues" evidence="2">
    <location>
        <begin position="373"/>
        <end position="384"/>
    </location>
</feature>
<name>A0A167R1J9_PHYB8</name>
<evidence type="ECO:0000256" key="1">
    <source>
        <dbReference type="SAM" id="Coils"/>
    </source>
</evidence>
<gene>
    <name evidence="3" type="ORF">PHYBLDRAFT_61690</name>
</gene>
<dbReference type="RefSeq" id="XP_018298678.1">
    <property type="nucleotide sequence ID" value="XM_018440843.1"/>
</dbReference>
<accession>A0A167R1J9</accession>
<keyword evidence="4" id="KW-1185">Reference proteome</keyword>
<feature type="coiled-coil region" evidence="1">
    <location>
        <begin position="241"/>
        <end position="269"/>
    </location>
</feature>
<organism evidence="3 4">
    <name type="scientific">Phycomyces blakesleeanus (strain ATCC 8743b / DSM 1359 / FGSC 10004 / NBRC 33097 / NRRL 1555)</name>
    <dbReference type="NCBI Taxonomy" id="763407"/>
    <lineage>
        <taxon>Eukaryota</taxon>
        <taxon>Fungi</taxon>
        <taxon>Fungi incertae sedis</taxon>
        <taxon>Mucoromycota</taxon>
        <taxon>Mucoromycotina</taxon>
        <taxon>Mucoromycetes</taxon>
        <taxon>Mucorales</taxon>
        <taxon>Phycomycetaceae</taxon>
        <taxon>Phycomyces</taxon>
    </lineage>
</organism>
<dbReference type="GeneID" id="29001749"/>
<feature type="region of interest" description="Disordered" evidence="2">
    <location>
        <begin position="1"/>
        <end position="24"/>
    </location>
</feature>
<feature type="compositionally biased region" description="Basic residues" evidence="2">
    <location>
        <begin position="361"/>
        <end position="370"/>
    </location>
</feature>
<dbReference type="VEuPathDB" id="FungiDB:PHYBLDRAFT_61690"/>
<dbReference type="InParanoid" id="A0A167R1J9"/>
<dbReference type="AlphaFoldDB" id="A0A167R1J9"/>
<dbReference type="Proteomes" id="UP000077315">
    <property type="component" value="Unassembled WGS sequence"/>
</dbReference>
<dbReference type="OrthoDB" id="10470341at2759"/>
<proteinExistence type="predicted"/>
<feature type="region of interest" description="Disordered" evidence="2">
    <location>
        <begin position="357"/>
        <end position="384"/>
    </location>
</feature>
<reference evidence="4" key="1">
    <citation type="submission" date="2015-06" db="EMBL/GenBank/DDBJ databases">
        <title>Expansion of signal transduction pathways in fungi by whole-genome duplication.</title>
        <authorList>
            <consortium name="DOE Joint Genome Institute"/>
            <person name="Corrochano L.M."/>
            <person name="Kuo A."/>
            <person name="Marcet-Houben M."/>
            <person name="Polaino S."/>
            <person name="Salamov A."/>
            <person name="Villalobos J.M."/>
            <person name="Alvarez M.I."/>
            <person name="Avalos J."/>
            <person name="Benito E.P."/>
            <person name="Benoit I."/>
            <person name="Burger G."/>
            <person name="Camino L.P."/>
            <person name="Canovas D."/>
            <person name="Cerda-Olmedo E."/>
            <person name="Cheng J.-F."/>
            <person name="Dominguez A."/>
            <person name="Elias M."/>
            <person name="Eslava A.P."/>
            <person name="Glaser F."/>
            <person name="Grimwood J."/>
            <person name="Gutierrez G."/>
            <person name="Heitman J."/>
            <person name="Henrissat B."/>
            <person name="Iturriaga E.A."/>
            <person name="Lang B.F."/>
            <person name="Lavin J.L."/>
            <person name="Lee S."/>
            <person name="Li W."/>
            <person name="Lindquist E."/>
            <person name="Lopez-Garcia S."/>
            <person name="Luque E.M."/>
            <person name="Marcos A.T."/>
            <person name="Martin J."/>
            <person name="McCluskey K."/>
            <person name="Medina H.R."/>
            <person name="Miralles-Duran A."/>
            <person name="Miyazaki A."/>
            <person name="Munoz-Torres E."/>
            <person name="Oguiza J.A."/>
            <person name="Ohm R."/>
            <person name="Olmedo M."/>
            <person name="Orejas M."/>
            <person name="Ortiz-Castellanos L."/>
            <person name="Pisabarro A.G."/>
            <person name="Rodriguez-Romero J."/>
            <person name="Ruiz-Herrera J."/>
            <person name="Ruiz-Vazquez R."/>
            <person name="Sanz C."/>
            <person name="Schackwitz W."/>
            <person name="Schmutz J."/>
            <person name="Shahriari M."/>
            <person name="Shelest E."/>
            <person name="Silva-Franco F."/>
            <person name="Soanes D."/>
            <person name="Syed K."/>
            <person name="Tagua V.G."/>
            <person name="Talbot N.J."/>
            <person name="Thon M."/>
            <person name="De vries R.P."/>
            <person name="Wiebenga A."/>
            <person name="Yadav J.S."/>
            <person name="Braun E.L."/>
            <person name="Baker S."/>
            <person name="Garre V."/>
            <person name="Horwitz B."/>
            <person name="Torres-Martinez S."/>
            <person name="Idnurm A."/>
            <person name="Herrera-Estrella A."/>
            <person name="Gabaldon T."/>
            <person name="Grigoriev I.V."/>
        </authorList>
    </citation>
    <scope>NUCLEOTIDE SEQUENCE [LARGE SCALE GENOMIC DNA]</scope>
    <source>
        <strain evidence="4">NRRL 1555(-)</strain>
    </source>
</reference>
<dbReference type="EMBL" id="KV440971">
    <property type="protein sequence ID" value="OAD80638.1"/>
    <property type="molecule type" value="Genomic_DNA"/>
</dbReference>
<keyword evidence="1" id="KW-0175">Coiled coil</keyword>
<sequence length="384" mass="43606">MPRQTRQKRAAQTRMRKVQNKYGIHRPSTRIIEEPTCSADKPLLNDDKDLSIHAKIANPTFERDSTENVELLKTITGDKPMITPEPIITAIEVETATSITATTQYTRVEGLPFLTEHKHMDATKHLPCKLDEKTSSNEGNSEYVPEQDQLSFVSPDISSGVLQAEPSTNQQKVKSEDQLGLKIGAVRKTRETYKKNSRTTLWRRRKAALLAMSKSDTSAESKECNLSIPNQQPECSETDKLANREKIEKKIEREKKKKEKEEKKKNELNFFQDAYTKLDEKALAANASAISVPNSGEPYESHKHLAVKQYIQFRLQGMKKMAASERAAKNVWPTSSTYRPASIRRWANEYLNSGKISISRQGKHAKRKPLTKSTDEKTETCEES</sequence>
<evidence type="ECO:0000313" key="3">
    <source>
        <dbReference type="EMBL" id="OAD80638.1"/>
    </source>
</evidence>